<accession>A0ABW0UKY2</accession>
<sequence length="141" mass="16147">MATIDPTKHLIGYGRRDADTGMLRGHIRWPHGTTPTPFGCRWCGLEQHIHGNRFLPRRGFHRWEQPTQAQIKARMLARRAAFKAVCRCPDPNESLFPQPFAPLVDPYRCEAEHCRMHDYLIGGWLKPLTFDEATARLGGDA</sequence>
<reference evidence="2" key="1">
    <citation type="journal article" date="2019" name="Int. J. Syst. Evol. Microbiol.">
        <title>The Global Catalogue of Microorganisms (GCM) 10K type strain sequencing project: providing services to taxonomists for standard genome sequencing and annotation.</title>
        <authorList>
            <consortium name="The Broad Institute Genomics Platform"/>
            <consortium name="The Broad Institute Genome Sequencing Center for Infectious Disease"/>
            <person name="Wu L."/>
            <person name="Ma J."/>
        </authorList>
    </citation>
    <scope>NUCLEOTIDE SEQUENCE [LARGE SCALE GENOMIC DNA]</scope>
    <source>
        <strain evidence="2">CGMCC 4.7248</strain>
    </source>
</reference>
<name>A0ABW0UKY2_9ACTN</name>
<evidence type="ECO:0000313" key="1">
    <source>
        <dbReference type="EMBL" id="MFC5633604.1"/>
    </source>
</evidence>
<proteinExistence type="predicted"/>
<comment type="caution">
    <text evidence="1">The sequence shown here is derived from an EMBL/GenBank/DDBJ whole genome shotgun (WGS) entry which is preliminary data.</text>
</comment>
<organism evidence="1 2">
    <name type="scientific">Streptomyces bullii</name>
    <dbReference type="NCBI Taxonomy" id="349910"/>
    <lineage>
        <taxon>Bacteria</taxon>
        <taxon>Bacillati</taxon>
        <taxon>Actinomycetota</taxon>
        <taxon>Actinomycetes</taxon>
        <taxon>Kitasatosporales</taxon>
        <taxon>Streptomycetaceae</taxon>
        <taxon>Streptomyces</taxon>
    </lineage>
</organism>
<dbReference type="EMBL" id="JBHSNY010000002">
    <property type="protein sequence ID" value="MFC5633604.1"/>
    <property type="molecule type" value="Genomic_DNA"/>
</dbReference>
<gene>
    <name evidence="1" type="ORF">ACFPZJ_07320</name>
</gene>
<keyword evidence="2" id="KW-1185">Reference proteome</keyword>
<evidence type="ECO:0000313" key="2">
    <source>
        <dbReference type="Proteomes" id="UP001596154"/>
    </source>
</evidence>
<dbReference type="Proteomes" id="UP001596154">
    <property type="component" value="Unassembled WGS sequence"/>
</dbReference>
<protein>
    <submittedName>
        <fullName evidence="1">Uncharacterized protein</fullName>
    </submittedName>
</protein>
<dbReference type="RefSeq" id="WP_381018780.1">
    <property type="nucleotide sequence ID" value="NZ_JBHSNY010000002.1"/>
</dbReference>